<gene>
    <name evidence="1" type="ORF">ETEE_4133</name>
</gene>
<sequence>MGARGVQADRLAPVSVLCSSESKPRWFTRARDNAQLSL</sequence>
<evidence type="ECO:0000313" key="2">
    <source>
        <dbReference type="Proteomes" id="UP000028681"/>
    </source>
</evidence>
<protein>
    <submittedName>
        <fullName evidence="1">Uncharacterized protein</fullName>
    </submittedName>
</protein>
<evidence type="ECO:0000313" key="1">
    <source>
        <dbReference type="EMBL" id="AIJ10539.1"/>
    </source>
</evidence>
<accession>A0A076LYV5</accession>
<dbReference type="KEGG" id="ete:ETEE_4133"/>
<reference evidence="1 2" key="1">
    <citation type="journal article" date="2012" name="PLoS ONE">
        <title>Edwardsiella comparative phylogenomics reveal the new intra/inter-species taxonomic relationships, virulence evolution and niche adaptation mechanisms.</title>
        <authorList>
            <person name="Yang M."/>
            <person name="Lv Y."/>
            <person name="Xiao J."/>
            <person name="Wu H."/>
            <person name="Zheng H."/>
            <person name="Liu Q."/>
            <person name="Zhang Y."/>
            <person name="Wang Q."/>
        </authorList>
    </citation>
    <scope>NUCLEOTIDE SEQUENCE [LARGE SCALE GENOMIC DNA]</scope>
    <source>
        <strain evidence="2">080813</strain>
    </source>
</reference>
<proteinExistence type="predicted"/>
<dbReference type="Proteomes" id="UP000028681">
    <property type="component" value="Chromosome"/>
</dbReference>
<dbReference type="EMBL" id="CP006664">
    <property type="protein sequence ID" value="AIJ10539.1"/>
    <property type="molecule type" value="Genomic_DNA"/>
</dbReference>
<organism evidence="1 2">
    <name type="scientific">Edwardsiella anguillarum ET080813</name>
    <dbReference type="NCBI Taxonomy" id="667120"/>
    <lineage>
        <taxon>Bacteria</taxon>
        <taxon>Pseudomonadati</taxon>
        <taxon>Pseudomonadota</taxon>
        <taxon>Gammaproteobacteria</taxon>
        <taxon>Enterobacterales</taxon>
        <taxon>Hafniaceae</taxon>
        <taxon>Edwardsiella</taxon>
    </lineage>
</organism>
<dbReference type="AlphaFoldDB" id="A0A076LYV5"/>
<name>A0A076LYV5_9GAMM</name>
<dbReference type="HOGENOM" id="CLU_3327365_0_0_6"/>